<dbReference type="InterPro" id="IPR011684">
    <property type="entry name" value="NAB"/>
</dbReference>
<feature type="domain" description="NAB" evidence="5">
    <location>
        <begin position="44"/>
        <end position="133"/>
    </location>
</feature>
<protein>
    <submittedName>
        <fullName evidence="6">KIP1-like protein</fullName>
    </submittedName>
</protein>
<evidence type="ECO:0000313" key="7">
    <source>
        <dbReference type="Proteomes" id="UP001055439"/>
    </source>
</evidence>
<evidence type="ECO:0000256" key="4">
    <source>
        <dbReference type="SAM" id="MobiDB-lite"/>
    </source>
</evidence>
<comment type="similarity">
    <text evidence="2">Belongs to the NET family.</text>
</comment>
<accession>A0A9E7LAI2</accession>
<dbReference type="EMBL" id="CP097511">
    <property type="protein sequence ID" value="URE43594.1"/>
    <property type="molecule type" value="Genomic_DNA"/>
</dbReference>
<name>A0A9E7LAI2_9LILI</name>
<dbReference type="GO" id="GO:0051015">
    <property type="term" value="F:actin filament binding"/>
    <property type="evidence" value="ECO:0007669"/>
    <property type="project" value="TreeGrafter"/>
</dbReference>
<keyword evidence="1 3" id="KW-0175">Coiled coil</keyword>
<gene>
    <name evidence="6" type="ORF">MUK42_25960</name>
</gene>
<organism evidence="6 7">
    <name type="scientific">Musa troglodytarum</name>
    <name type="common">fe'i banana</name>
    <dbReference type="NCBI Taxonomy" id="320322"/>
    <lineage>
        <taxon>Eukaryota</taxon>
        <taxon>Viridiplantae</taxon>
        <taxon>Streptophyta</taxon>
        <taxon>Embryophyta</taxon>
        <taxon>Tracheophyta</taxon>
        <taxon>Spermatophyta</taxon>
        <taxon>Magnoliopsida</taxon>
        <taxon>Liliopsida</taxon>
        <taxon>Zingiberales</taxon>
        <taxon>Musaceae</taxon>
        <taxon>Musa</taxon>
    </lineage>
</organism>
<sequence length="1666" mass="193784">MEKQLDLSAQLLVESKRSIFFSLAGNVILWLLFGDRFIFQVSGFISQFDEDRRRKKLGFGLSWRVDRYSLSHHQDMDSKIKEMIRLIEEDADSFAKRAEMYYKKRPELIKLVEEFYRAYRALAERYDHATGALHQARRTIAEAFPDEIPLEFCDEPPYGCPVSDTGMDNPETSEESFNRDGLQHDVFSLPGEVMKLNEVYSGETEVTSTEACLKQSNEIFVTNTNSTNFAGGREGQSSEYKLLQKEISRLFNENQDLKKQVTSETARAEQNENNVQLLKEMCFKVKSEKEDALTQYEESLAKVCYLEDETSRTEADLKKLNDEMLTAASCLNIAEERNLVLEKANLSLQLEHDVLNQKIIAQQEELNKKGQELEILYISLQDEQQRNVTAEMTCQSIEKRHTRSQEEMRHLKLENKSRSEKLKNVEEEFQTIREENDRLNEQKLSSALKIMDLQDEIISLIDMNRKLEDEADLHIEEKEALQLELCRLKKDRNDLEQKYNALIEEIQAVNLCVESLQSLVKDLRKRNLDLKEAIKKTEDERTLYLEKLNHMQTMTKENAGLEASQLDANGELERLRIKITELEESSDHLRRMFSVHLAEKAALISRIEIAAQNMENLLKKNTFLENTLSDMNVELEVLRENLKNVEDSCKSLHDEKSCLLSEKTTLISQLQSIQQSLENLDGRYRDLENRSLTLDMENDSRLDCVAELQELLRLEKEEHSNLIQSSTNQLRLLANLIYDLREGGQEREEDFEMENYKIMHAQIEIFILQRCLCDMKEESLILSVGSQKHQQALRCAEKQILELEQKCLTQEKKIKSFTKHNEKLREWIHLIAKSLKINLRYISLDVFKDEGLLQLVFDEIRQMLHTISEAQDEKQHLLLEKSVVVTLLEQLGKYVADLRAEKTLLDRECKIRLEEFTLLKCKNDELFEMNKRLTKEMQTSNQREEALRAEVDVLFRESTYLQEAQSMLQIEISKMLEENKLISNNLHDLEEDNNVILSEFMALDCLFVMFKSIDSERLFELQLLSNEREYLNKVKNKLEQEIRSINGKILVLEVENTHLKKSFASLNECRSLLMDNSRSICKRLNLQTNTSDCLSQTKQSLKRAQDVNPEVCKKPIDLMLDINETEAREEIENKISILLDDSACKENQIECCCQENEVLKYEVSMLQKDLKELRGRNENLTSELWKKIDELKSSDVVITSLLQDIQFETINAVVFKEKVLELIKTCENLQSHGITQREVLQKEITPRKFTINELDKKIHVLEEENRGLRADLNEYAIYLASLCDDIAILEELTLSLARRQSTSINQEIEDDQVDPFPCNTNNEEASQDYTVTKPTGFLRLKCLHDKVKVLQDVMMNTGSILELERFDSDANLEAAWKEIEGLKLKGNPHNRTTKSKYEQILKDIQLDIVLNSSSYENGEPRETDETMDRMLQLWGAAEGYDSWKKKSPMITENSLTDYQIEENESEHTSGELEAEKELDVDKLELPKKSATHQEWNKMVIERLFSDAQRLVILEASLHELQRNMERSLKVSSLTRSEFNAINIQLKEAEGSIIQLIEVNSKLTSKVEGLSASLRGETMEKDNGNQRQKQISDWARKVSEKIGRLELEMPNIQYRLLKFEEDHASKRAEVAKRRSAIRLREYIYGRKNSRRQKESSSCGCMRPTTSD</sequence>
<feature type="coiled-coil region" evidence="3">
    <location>
        <begin position="240"/>
        <end position="274"/>
    </location>
</feature>
<evidence type="ECO:0000256" key="2">
    <source>
        <dbReference type="ARBA" id="ARBA00038006"/>
    </source>
</evidence>
<dbReference type="GO" id="GO:0005886">
    <property type="term" value="C:plasma membrane"/>
    <property type="evidence" value="ECO:0007669"/>
    <property type="project" value="TreeGrafter"/>
</dbReference>
<evidence type="ECO:0000259" key="5">
    <source>
        <dbReference type="PROSITE" id="PS51774"/>
    </source>
</evidence>
<dbReference type="OrthoDB" id="10255522at2759"/>
<dbReference type="InterPro" id="IPR051861">
    <property type="entry name" value="NET_actin-binding_domain"/>
</dbReference>
<dbReference type="PROSITE" id="PS51774">
    <property type="entry name" value="NAB"/>
    <property type="match status" value="1"/>
</dbReference>
<feature type="coiled-coil region" evidence="3">
    <location>
        <begin position="786"/>
        <end position="813"/>
    </location>
</feature>
<feature type="coiled-coil region" evidence="3">
    <location>
        <begin position="1156"/>
        <end position="1190"/>
    </location>
</feature>
<keyword evidence="7" id="KW-1185">Reference proteome</keyword>
<feature type="coiled-coil region" evidence="3">
    <location>
        <begin position="363"/>
        <end position="540"/>
    </location>
</feature>
<feature type="coiled-coil region" evidence="3">
    <location>
        <begin position="565"/>
        <end position="725"/>
    </location>
</feature>
<feature type="region of interest" description="Disordered" evidence="4">
    <location>
        <begin position="1647"/>
        <end position="1666"/>
    </location>
</feature>
<dbReference type="Proteomes" id="UP001055439">
    <property type="component" value="Chromosome 9"/>
</dbReference>
<reference evidence="6" key="1">
    <citation type="submission" date="2022-05" db="EMBL/GenBank/DDBJ databases">
        <title>The Musa troglodytarum L. genome provides insights into the mechanism of non-climacteric behaviour and enrichment of carotenoids.</title>
        <authorList>
            <person name="Wang J."/>
        </authorList>
    </citation>
    <scope>NUCLEOTIDE SEQUENCE</scope>
    <source>
        <tissue evidence="6">Leaf</tissue>
    </source>
</reference>
<proteinExistence type="inferred from homology"/>
<feature type="coiled-coil region" evidence="3">
    <location>
        <begin position="1021"/>
        <end position="1055"/>
    </location>
</feature>
<dbReference type="PANTHER" id="PTHR32258:SF6">
    <property type="entry name" value="PROTEIN NETWORKED 1A"/>
    <property type="match status" value="1"/>
</dbReference>
<feature type="coiled-coil region" evidence="3">
    <location>
        <begin position="923"/>
        <end position="992"/>
    </location>
</feature>
<evidence type="ECO:0000256" key="1">
    <source>
        <dbReference type="ARBA" id="ARBA00023054"/>
    </source>
</evidence>
<dbReference type="Pfam" id="PF07765">
    <property type="entry name" value="KIP1"/>
    <property type="match status" value="1"/>
</dbReference>
<feature type="compositionally biased region" description="Polar residues" evidence="4">
    <location>
        <begin position="1654"/>
        <end position="1666"/>
    </location>
</feature>
<evidence type="ECO:0000256" key="3">
    <source>
        <dbReference type="SAM" id="Coils"/>
    </source>
</evidence>
<dbReference type="PANTHER" id="PTHR32258">
    <property type="entry name" value="PROTEIN NETWORKED 4A"/>
    <property type="match status" value="1"/>
</dbReference>
<evidence type="ECO:0000313" key="6">
    <source>
        <dbReference type="EMBL" id="URE43594.1"/>
    </source>
</evidence>